<organism evidence="2 3">
    <name type="scientific">Striga hermonthica</name>
    <name type="common">Purple witchweed</name>
    <name type="synonym">Buchnera hermonthica</name>
    <dbReference type="NCBI Taxonomy" id="68872"/>
    <lineage>
        <taxon>Eukaryota</taxon>
        <taxon>Viridiplantae</taxon>
        <taxon>Streptophyta</taxon>
        <taxon>Embryophyta</taxon>
        <taxon>Tracheophyta</taxon>
        <taxon>Spermatophyta</taxon>
        <taxon>Magnoliopsida</taxon>
        <taxon>eudicotyledons</taxon>
        <taxon>Gunneridae</taxon>
        <taxon>Pentapetalae</taxon>
        <taxon>asterids</taxon>
        <taxon>lamiids</taxon>
        <taxon>Lamiales</taxon>
        <taxon>Orobanchaceae</taxon>
        <taxon>Buchnereae</taxon>
        <taxon>Striga</taxon>
    </lineage>
</organism>
<dbReference type="OrthoDB" id="1880786at2759"/>
<feature type="region of interest" description="Disordered" evidence="1">
    <location>
        <begin position="109"/>
        <end position="131"/>
    </location>
</feature>
<dbReference type="EMBL" id="CACSLK010012206">
    <property type="protein sequence ID" value="CAA0814557.1"/>
    <property type="molecule type" value="Genomic_DNA"/>
</dbReference>
<dbReference type="PANTHER" id="PTHR34665">
    <property type="entry name" value="DUF3741 DOMAIN-CONTAINING PROTEIN"/>
    <property type="match status" value="1"/>
</dbReference>
<accession>A0A9N7MN64</accession>
<name>A0A9N7MN64_STRHE</name>
<feature type="compositionally biased region" description="Basic residues" evidence="1">
    <location>
        <begin position="118"/>
        <end position="128"/>
    </location>
</feature>
<dbReference type="AlphaFoldDB" id="A0A9N7MN64"/>
<dbReference type="Proteomes" id="UP001153555">
    <property type="component" value="Unassembled WGS sequence"/>
</dbReference>
<keyword evidence="3" id="KW-1185">Reference proteome</keyword>
<protein>
    <submittedName>
        <fullName evidence="2">Uncharacterized protein</fullName>
    </submittedName>
</protein>
<evidence type="ECO:0000313" key="2">
    <source>
        <dbReference type="EMBL" id="CAA0814557.1"/>
    </source>
</evidence>
<evidence type="ECO:0000313" key="3">
    <source>
        <dbReference type="Proteomes" id="UP001153555"/>
    </source>
</evidence>
<gene>
    <name evidence="2" type="ORF">SHERM_14844</name>
</gene>
<comment type="caution">
    <text evidence="2">The sequence shown here is derived from an EMBL/GenBank/DDBJ whole genome shotgun (WGS) entry which is preliminary data.</text>
</comment>
<dbReference type="PANTHER" id="PTHR34665:SF4">
    <property type="entry name" value="DUF3741 DOMAIN-CONTAINING PROTEIN"/>
    <property type="match status" value="1"/>
</dbReference>
<reference evidence="2" key="1">
    <citation type="submission" date="2019-12" db="EMBL/GenBank/DDBJ databases">
        <authorList>
            <person name="Scholes J."/>
        </authorList>
    </citation>
    <scope>NUCLEOTIDE SEQUENCE</scope>
</reference>
<evidence type="ECO:0000256" key="1">
    <source>
        <dbReference type="SAM" id="MobiDB-lite"/>
    </source>
</evidence>
<proteinExistence type="predicted"/>
<sequence length="173" mass="19630">MADQLALAKSAAWAWLQHGPESNGRLVREHDASRPKIEPKPSRYKLEVLRNNVQEIEYNYNSKSPSVISLTSCSRKSGQNSLLDNYEIERISRHLEHYIESSHAKQTDRVSNKLVVGQKKKKKKKNTTHAKGFVSCGSSSDDVAVQRPRPEKARVAVVDVANCRPWPWGRVWA</sequence>